<protein>
    <submittedName>
        <fullName evidence="3">Secretion protein F</fullName>
    </submittedName>
</protein>
<keyword evidence="1" id="KW-0472">Membrane</keyword>
<dbReference type="Proteomes" id="UP000095787">
    <property type="component" value="Unassembled WGS sequence"/>
</dbReference>
<feature type="transmembrane region" description="Helical" evidence="1">
    <location>
        <begin position="400"/>
        <end position="421"/>
    </location>
</feature>
<dbReference type="RefSeq" id="WP_004847696.1">
    <property type="nucleotide sequence ID" value="NZ_CATVPX010000033.1"/>
</dbReference>
<reference evidence="2 4" key="1">
    <citation type="submission" date="2015-09" db="EMBL/GenBank/DDBJ databases">
        <authorList>
            <consortium name="Pathogen Informatics"/>
        </authorList>
    </citation>
    <scope>NUCLEOTIDE SEQUENCE [LARGE SCALE GENOMIC DNA]</scope>
    <source>
        <strain evidence="2 4">2789STDY5834841</strain>
    </source>
</reference>
<organism evidence="2 4">
    <name type="scientific">[Ruminococcus] torques</name>
    <dbReference type="NCBI Taxonomy" id="33039"/>
    <lineage>
        <taxon>Bacteria</taxon>
        <taxon>Bacillati</taxon>
        <taxon>Bacillota</taxon>
        <taxon>Clostridia</taxon>
        <taxon>Lachnospirales</taxon>
        <taxon>Lachnospiraceae</taxon>
        <taxon>Mediterraneibacter</taxon>
    </lineage>
</organism>
<dbReference type="PROSITE" id="PS51257">
    <property type="entry name" value="PROKAR_LIPOPROTEIN"/>
    <property type="match status" value="1"/>
</dbReference>
<keyword evidence="1" id="KW-0812">Transmembrane</keyword>
<proteinExistence type="predicted"/>
<evidence type="ECO:0000313" key="2">
    <source>
        <dbReference type="EMBL" id="CUN56391.1"/>
    </source>
</evidence>
<feature type="transmembrane region" description="Helical" evidence="1">
    <location>
        <begin position="15"/>
        <end position="34"/>
    </location>
</feature>
<name>A0A173XWS8_9FIRM</name>
<dbReference type="Proteomes" id="UP000292665">
    <property type="component" value="Unassembled WGS sequence"/>
</dbReference>
<accession>A0A173XWS8</accession>
<dbReference type="EMBL" id="RCYR01000015">
    <property type="protein sequence ID" value="RYS79337.1"/>
    <property type="molecule type" value="Genomic_DNA"/>
</dbReference>
<dbReference type="AlphaFoldDB" id="A0A173XWS8"/>
<evidence type="ECO:0000313" key="3">
    <source>
        <dbReference type="EMBL" id="RYS79337.1"/>
    </source>
</evidence>
<reference evidence="3 5" key="2">
    <citation type="journal article" date="2019" name="Science, e1252229">
        <title>Invertible promoters mediate bacterial phase variation, antibiotic resistance, and host adaptation in the gut.</title>
        <authorList>
            <person name="Jiang X."/>
            <person name="Hall A.B."/>
            <person name="Arthur T.D."/>
            <person name="Plichta D.R."/>
            <person name="Covington C.T."/>
            <person name="Poyet M."/>
            <person name="Crothers J."/>
            <person name="Moses P.L."/>
            <person name="Tolonen A.C."/>
            <person name="Vlamakis H."/>
            <person name="Alm E.J."/>
            <person name="Xavier R.J."/>
        </authorList>
    </citation>
    <scope>NUCLEOTIDE SEQUENCE [LARGE SCALE GENOMIC DNA]</scope>
    <source>
        <strain evidence="5">aa_0143</strain>
        <strain evidence="3">Aa_0143</strain>
    </source>
</reference>
<evidence type="ECO:0000313" key="4">
    <source>
        <dbReference type="Proteomes" id="UP000095787"/>
    </source>
</evidence>
<dbReference type="EMBL" id="CYZO01000002">
    <property type="protein sequence ID" value="CUN56391.1"/>
    <property type="molecule type" value="Genomic_DNA"/>
</dbReference>
<sequence length="425" mass="49021">MNRATVNKIFQKHPVYVKAGMIAVISIIIFGCVYSKDNGKKLEKDEKGREILRRNESGKDELKNMKVKIDEKQEDISISVSGKKYDEEELKNAFSEAEKEVEQAVLGKNKSLDEVRSDLNLITSVPEKNMKVSWELDRYDVMDIQGHLQQDNLSTEGTLIKLTVILTYEDEEERYEFYAKVFPSELSADKEEMRQLQEKVEEADKKTKTKDYIVLPEQVNGKKVIWAYGVQTRAYGILVMGIGFAVFVIISSSQKEKEEKKKEFREMKLDYPQIINKFNLYIKSGMTIRKAWFKIAGEYEKDQKEKEQISAKACGRKKAYEEMVNVMYKISGGASEGECYEEYGIRCNLSEYRKFGMMLSQNLRKGTRGLTELLEREAEDAFEQRKNLAKKAGEEAGTKLMIPLFLMLIIVFAIVIVPAFFSIRI</sequence>
<keyword evidence="1" id="KW-1133">Transmembrane helix</keyword>
<feature type="transmembrane region" description="Helical" evidence="1">
    <location>
        <begin position="232"/>
        <end position="250"/>
    </location>
</feature>
<evidence type="ECO:0000256" key="1">
    <source>
        <dbReference type="SAM" id="Phobius"/>
    </source>
</evidence>
<evidence type="ECO:0000313" key="5">
    <source>
        <dbReference type="Proteomes" id="UP000292665"/>
    </source>
</evidence>
<dbReference type="GeneID" id="97327855"/>
<gene>
    <name evidence="3" type="ORF">EAI93_08720</name>
    <name evidence="2" type="ORF">ERS852456_00237</name>
</gene>